<dbReference type="EMBL" id="CAJOBG010002130">
    <property type="protein sequence ID" value="CAF3985738.1"/>
    <property type="molecule type" value="Genomic_DNA"/>
</dbReference>
<evidence type="ECO:0000313" key="2">
    <source>
        <dbReference type="Proteomes" id="UP000663866"/>
    </source>
</evidence>
<dbReference type="AlphaFoldDB" id="A0A819MXR7"/>
<dbReference type="Gene3D" id="2.60.40.10">
    <property type="entry name" value="Immunoglobulins"/>
    <property type="match status" value="1"/>
</dbReference>
<evidence type="ECO:0000313" key="1">
    <source>
        <dbReference type="EMBL" id="CAF3985738.1"/>
    </source>
</evidence>
<dbReference type="InterPro" id="IPR013783">
    <property type="entry name" value="Ig-like_fold"/>
</dbReference>
<keyword evidence="2" id="KW-1185">Reference proteome</keyword>
<protein>
    <submittedName>
        <fullName evidence="1">Uncharacterized protein</fullName>
    </submittedName>
</protein>
<gene>
    <name evidence="1" type="ORF">OVN521_LOCUS14192</name>
</gene>
<name>A0A819MXR7_9BILA</name>
<dbReference type="Proteomes" id="UP000663866">
    <property type="component" value="Unassembled WGS sequence"/>
</dbReference>
<sequence>MPALEYRISEADKCRVIIISNENDKKEIWDSTLKILKPIKHQVTFHNTSSSAPTLQFDRILIQGNPLMLSTSCFDIQPKKTLVPPQSEITIDVCYLPKDLCSFHGTLEFTSNAWNPPKQIPYNLEFHRSIFDTNPRTIIDIGLIEADKTFRNKLLCVENKGDLELRGFFSGPYCLHSLVKSADLESAFSSSLLLAATKDGFIIDSKKKRQFFVKIEFNSQGTSSLPNIINLFSFRLVTECDPVIDMHGMLVNRELNFLVIGHTRSLPELSLPDESDYKQWSSLKLLPSAWLYSITTGHQVSEKYTPAIVITTIGHICGSQQTKEKLPITLEEWTTFCSNFTSHDRILDLEMFDQSKDVNYSIKLLSDLFKNSNTDSYFYAFFYHLAMLNDEAYAMQYYSKRFSKFYEKSSSDDSHRQSICFLRECISNDSVIPKHVLDFVEFMYEALNLKTVEAIIKHLYAIFPENDTISELLTIKIDSRGKHRWSLLFALISDNIRDIAIRLINEDYEELLSVHLKLINEQPSIFCGQAVLKTITTRNNVWNSLASNDKNTHLEPFFANYPNFTSIFARLSNKKQPKISDVLLVTEIILKHFNQLQDFNKIDTIFQATVQSDIRQALSAFPSLRDKRNDLASYIFQLIKSFSDNSTDERKRYNQIDNFCTILQQLVILNDDQLKAVQSSIRSAWSLLCVVSKNDTRLSDVIDRALHLLYALDNKNEFALVRDAYKQFCSTPSWTAMQRLTNIIHFGYEINNLIEKLNTSIDEEETASNAFRICRYLSTSNEQVLFDKIEIKTQELSSTKLSNIELLKQIEESASNLIKNKAQLFLQSIRTFELMLSKNAHDDQSLSGVNFSTKLMITMASNDLDAPIPIEEKYQFYLEQMMLENKKVAALVDETTKQLDHVEKRCGMFEQQQQQHVTNASSPLNLSYIHSIETNNIEAVSKNATEKEKQRSTCFSCPWEKKTCTLYFDDLYNFNKKRINTDIGSDTVRLTCPCGHLIRIHQRDPNSLETRLPSFATPSVTQLLYEELVPPVIQNFIWCKLKYPMRKIYYVRIDSI</sequence>
<accession>A0A819MXR7</accession>
<proteinExistence type="predicted"/>
<reference evidence="1" key="1">
    <citation type="submission" date="2021-02" db="EMBL/GenBank/DDBJ databases">
        <authorList>
            <person name="Nowell W R."/>
        </authorList>
    </citation>
    <scope>NUCLEOTIDE SEQUENCE</scope>
</reference>
<comment type="caution">
    <text evidence="1">The sequence shown here is derived from an EMBL/GenBank/DDBJ whole genome shotgun (WGS) entry which is preliminary data.</text>
</comment>
<organism evidence="1 2">
    <name type="scientific">Rotaria magnacalcarata</name>
    <dbReference type="NCBI Taxonomy" id="392030"/>
    <lineage>
        <taxon>Eukaryota</taxon>
        <taxon>Metazoa</taxon>
        <taxon>Spiralia</taxon>
        <taxon>Gnathifera</taxon>
        <taxon>Rotifera</taxon>
        <taxon>Eurotatoria</taxon>
        <taxon>Bdelloidea</taxon>
        <taxon>Philodinida</taxon>
        <taxon>Philodinidae</taxon>
        <taxon>Rotaria</taxon>
    </lineage>
</organism>